<dbReference type="EMBL" id="BGPR01061926">
    <property type="protein sequence ID" value="GBO37483.1"/>
    <property type="molecule type" value="Genomic_DNA"/>
</dbReference>
<organism evidence="2 3">
    <name type="scientific">Araneus ventricosus</name>
    <name type="common">Orbweaver spider</name>
    <name type="synonym">Epeira ventricosa</name>
    <dbReference type="NCBI Taxonomy" id="182803"/>
    <lineage>
        <taxon>Eukaryota</taxon>
        <taxon>Metazoa</taxon>
        <taxon>Ecdysozoa</taxon>
        <taxon>Arthropoda</taxon>
        <taxon>Chelicerata</taxon>
        <taxon>Arachnida</taxon>
        <taxon>Araneae</taxon>
        <taxon>Araneomorphae</taxon>
        <taxon>Entelegynae</taxon>
        <taxon>Araneoidea</taxon>
        <taxon>Araneidae</taxon>
        <taxon>Araneus</taxon>
    </lineage>
</organism>
<evidence type="ECO:0000313" key="3">
    <source>
        <dbReference type="Proteomes" id="UP000499080"/>
    </source>
</evidence>
<name>A0A4Y2WIV5_ARAVE</name>
<reference evidence="2 3" key="1">
    <citation type="journal article" date="2019" name="Sci. Rep.">
        <title>Orb-weaving spider Araneus ventricosus genome elucidates the spidroin gene catalogue.</title>
        <authorList>
            <person name="Kono N."/>
            <person name="Nakamura H."/>
            <person name="Ohtoshi R."/>
            <person name="Moran D.A.P."/>
            <person name="Shinohara A."/>
            <person name="Yoshida Y."/>
            <person name="Fujiwara M."/>
            <person name="Mori M."/>
            <person name="Tomita M."/>
            <person name="Arakawa K."/>
        </authorList>
    </citation>
    <scope>NUCLEOTIDE SEQUENCE [LARGE SCALE GENOMIC DNA]</scope>
</reference>
<gene>
    <name evidence="2" type="ORF">AVEN_224358_1</name>
</gene>
<dbReference type="AlphaFoldDB" id="A0A4Y2WIV5"/>
<keyword evidence="3" id="KW-1185">Reference proteome</keyword>
<accession>A0A4Y2WIV5</accession>
<evidence type="ECO:0000256" key="1">
    <source>
        <dbReference type="SAM" id="MobiDB-lite"/>
    </source>
</evidence>
<dbReference type="Proteomes" id="UP000499080">
    <property type="component" value="Unassembled WGS sequence"/>
</dbReference>
<feature type="region of interest" description="Disordered" evidence="1">
    <location>
        <begin position="1"/>
        <end position="21"/>
    </location>
</feature>
<protein>
    <submittedName>
        <fullName evidence="2">Uncharacterized protein</fullName>
    </submittedName>
</protein>
<evidence type="ECO:0000313" key="2">
    <source>
        <dbReference type="EMBL" id="GBO37483.1"/>
    </source>
</evidence>
<sequence>MVENGRRTDHKQKEGGREEAIPELVSKKNDVFINSYDATQGGGKEGEQEIKLSTLKAVVLAILHLENPAESPIVLKYGNEGRKKYFPNYL</sequence>
<proteinExistence type="predicted"/>
<comment type="caution">
    <text evidence="2">The sequence shown here is derived from an EMBL/GenBank/DDBJ whole genome shotgun (WGS) entry which is preliminary data.</text>
</comment>